<accession>A0A3P2A219</accession>
<organism evidence="2 3">
    <name type="scientific">Conchiformibius steedae</name>
    <dbReference type="NCBI Taxonomy" id="153493"/>
    <lineage>
        <taxon>Bacteria</taxon>
        <taxon>Pseudomonadati</taxon>
        <taxon>Pseudomonadota</taxon>
        <taxon>Betaproteobacteria</taxon>
        <taxon>Neisseriales</taxon>
        <taxon>Neisseriaceae</taxon>
        <taxon>Conchiformibius</taxon>
    </lineage>
</organism>
<protein>
    <submittedName>
        <fullName evidence="2">Zf-HC2 domain-containing protein</fullName>
    </submittedName>
</protein>
<gene>
    <name evidence="2" type="ORF">EII21_08770</name>
</gene>
<dbReference type="EMBL" id="RQYC01000015">
    <property type="protein sequence ID" value="RRD89472.1"/>
    <property type="molecule type" value="Genomic_DNA"/>
</dbReference>
<evidence type="ECO:0000313" key="3">
    <source>
        <dbReference type="Proteomes" id="UP000269923"/>
    </source>
</evidence>
<evidence type="ECO:0000259" key="1">
    <source>
        <dbReference type="Pfam" id="PF13490"/>
    </source>
</evidence>
<reference evidence="2 3" key="1">
    <citation type="submission" date="2018-11" db="EMBL/GenBank/DDBJ databases">
        <title>Genomes From Bacteria Associated with the Canine Oral Cavity: a Test Case for Automated Genome-Based Taxonomic Assignment.</title>
        <authorList>
            <person name="Coil D.A."/>
            <person name="Jospin G."/>
            <person name="Darling A.E."/>
            <person name="Wallis C."/>
            <person name="Davis I.J."/>
            <person name="Harris S."/>
            <person name="Eisen J.A."/>
            <person name="Holcombe L.J."/>
            <person name="O'Flynn C."/>
        </authorList>
    </citation>
    <scope>NUCLEOTIDE SEQUENCE [LARGE SCALE GENOMIC DNA]</scope>
    <source>
        <strain evidence="2 3">COT-280</strain>
    </source>
</reference>
<dbReference type="RefSeq" id="WP_124795689.1">
    <property type="nucleotide sequence ID" value="NZ_RQYC01000015.1"/>
</dbReference>
<proteinExistence type="predicted"/>
<dbReference type="Pfam" id="PF13490">
    <property type="entry name" value="zf-HC2"/>
    <property type="match status" value="1"/>
</dbReference>
<dbReference type="OrthoDB" id="8374021at2"/>
<dbReference type="InterPro" id="IPR027383">
    <property type="entry name" value="Znf_put"/>
</dbReference>
<dbReference type="AlphaFoldDB" id="A0A3P2A219"/>
<dbReference type="Proteomes" id="UP000269923">
    <property type="component" value="Unassembled WGS sequence"/>
</dbReference>
<feature type="domain" description="Putative zinc-finger" evidence="1">
    <location>
        <begin position="4"/>
        <end position="38"/>
    </location>
</feature>
<evidence type="ECO:0000313" key="2">
    <source>
        <dbReference type="EMBL" id="RRD89472.1"/>
    </source>
</evidence>
<dbReference type="STRING" id="1121352.GCA_000620925_01602"/>
<keyword evidence="3" id="KW-1185">Reference proteome</keyword>
<sequence>MLNCKEACKLLSQGQDRELTRGERWQLRLHLPFCPSCRRYHAQLAFIRKQVGQWQRESENNRHEVENRLP</sequence>
<name>A0A3P2A219_9NEIS</name>
<comment type="caution">
    <text evidence="2">The sequence shown here is derived from an EMBL/GenBank/DDBJ whole genome shotgun (WGS) entry which is preliminary data.</text>
</comment>